<dbReference type="InterPro" id="IPR043128">
    <property type="entry name" value="Rev_trsase/Diguanyl_cyclase"/>
</dbReference>
<dbReference type="PANTHER" id="PTHR44757">
    <property type="entry name" value="DIGUANYLATE CYCLASE DGCP"/>
    <property type="match status" value="1"/>
</dbReference>
<sequence>MKDQQTLIESILLTNDGVGIFDPEDRLIFCNDALAIIFGVTATEALHKTFSQLCFSCFNSKLGINIESEDFNAWMEMALSKRRKSNYRTFETDTAQGAHFIVTEQIVQNNYLYTYVTDITEKKKYEHKLTVMSQELEQLATTDYLTGIRNRRYFYEKGRAEFNRSKREETKLSVLLLGL</sequence>
<dbReference type="Gene3D" id="3.30.450.20">
    <property type="entry name" value="PAS domain"/>
    <property type="match status" value="1"/>
</dbReference>
<dbReference type="InterPro" id="IPR035965">
    <property type="entry name" value="PAS-like_dom_sf"/>
</dbReference>
<dbReference type="EMBL" id="JACHHU010000025">
    <property type="protein sequence ID" value="MBB6544213.1"/>
    <property type="molecule type" value="Genomic_DNA"/>
</dbReference>
<evidence type="ECO:0000313" key="1">
    <source>
        <dbReference type="EMBL" id="MBB6544213.1"/>
    </source>
</evidence>
<keyword evidence="2" id="KW-1185">Reference proteome</keyword>
<dbReference type="Gene3D" id="3.30.70.270">
    <property type="match status" value="1"/>
</dbReference>
<proteinExistence type="predicted"/>
<dbReference type="Proteomes" id="UP000537141">
    <property type="component" value="Unassembled WGS sequence"/>
</dbReference>
<dbReference type="SUPFAM" id="SSF55785">
    <property type="entry name" value="PYP-like sensor domain (PAS domain)"/>
    <property type="match status" value="1"/>
</dbReference>
<dbReference type="InterPro" id="IPR000014">
    <property type="entry name" value="PAS"/>
</dbReference>
<dbReference type="NCBIfam" id="TIGR00229">
    <property type="entry name" value="sensory_box"/>
    <property type="match status" value="1"/>
</dbReference>
<gene>
    <name evidence="1" type="ORF">HNQ55_002741</name>
</gene>
<reference evidence="1 2" key="1">
    <citation type="submission" date="2020-08" db="EMBL/GenBank/DDBJ databases">
        <title>Genomic Encyclopedia of Type Strains, Phase IV (KMG-IV): sequencing the most valuable type-strain genomes for metagenomic binning, comparative biology and taxonomic classification.</title>
        <authorList>
            <person name="Goeker M."/>
        </authorList>
    </citation>
    <scope>NUCLEOTIDE SEQUENCE [LARGE SCALE GENOMIC DNA]</scope>
    <source>
        <strain evidence="1 2">DSM 26287</strain>
    </source>
</reference>
<evidence type="ECO:0000313" key="2">
    <source>
        <dbReference type="Proteomes" id="UP000537141"/>
    </source>
</evidence>
<dbReference type="AlphaFoldDB" id="A0A7X0TUH5"/>
<dbReference type="PANTHER" id="PTHR44757:SF2">
    <property type="entry name" value="BIOFILM ARCHITECTURE MAINTENANCE PROTEIN MBAA"/>
    <property type="match status" value="1"/>
</dbReference>
<dbReference type="CDD" id="cd00130">
    <property type="entry name" value="PAS"/>
    <property type="match status" value="1"/>
</dbReference>
<comment type="caution">
    <text evidence="1">The sequence shown here is derived from an EMBL/GenBank/DDBJ whole genome shotgun (WGS) entry which is preliminary data.</text>
</comment>
<protein>
    <submittedName>
        <fullName evidence="1">PAS domain S-box-containing protein</fullName>
    </submittedName>
</protein>
<name>A0A7X0TUH5_9GAMM</name>
<accession>A0A7X0TUH5</accession>
<organism evidence="1 2">
    <name type="scientific">Thalassotalea piscium</name>
    <dbReference type="NCBI Taxonomy" id="1230533"/>
    <lineage>
        <taxon>Bacteria</taxon>
        <taxon>Pseudomonadati</taxon>
        <taxon>Pseudomonadota</taxon>
        <taxon>Gammaproteobacteria</taxon>
        <taxon>Alteromonadales</taxon>
        <taxon>Colwelliaceae</taxon>
        <taxon>Thalassotalea</taxon>
    </lineage>
</organism>
<dbReference type="RefSeq" id="WP_184425119.1">
    <property type="nucleotide sequence ID" value="NZ_AP027362.1"/>
</dbReference>
<dbReference type="InterPro" id="IPR052155">
    <property type="entry name" value="Biofilm_reg_signaling"/>
</dbReference>